<dbReference type="FunFam" id="3.30.830.10:FF:000005">
    <property type="entry name" value="nardilysin isoform X1"/>
    <property type="match status" value="1"/>
</dbReference>
<dbReference type="InterPro" id="IPR032632">
    <property type="entry name" value="Peptidase_M16_M"/>
</dbReference>
<dbReference type="GO" id="GO:0046872">
    <property type="term" value="F:metal ion binding"/>
    <property type="evidence" value="ECO:0007669"/>
    <property type="project" value="UniProtKB-KW"/>
</dbReference>
<dbReference type="GO" id="GO:0006508">
    <property type="term" value="P:proteolysis"/>
    <property type="evidence" value="ECO:0007669"/>
    <property type="project" value="UniProtKB-KW"/>
</dbReference>
<proteinExistence type="inferred from homology"/>
<gene>
    <name evidence="20" type="ORF">A8C75_05415</name>
</gene>
<keyword evidence="7" id="KW-0479">Metal-binding</keyword>
<dbReference type="FunFam" id="3.30.830.10:FF:000012">
    <property type="entry name" value="Protease 3"/>
    <property type="match status" value="1"/>
</dbReference>
<dbReference type="InterPro" id="IPR011249">
    <property type="entry name" value="Metalloenz_LuxS/M16"/>
</dbReference>
<evidence type="ECO:0000256" key="4">
    <source>
        <dbReference type="ARBA" id="ARBA00012449"/>
    </source>
</evidence>
<evidence type="ECO:0000256" key="1">
    <source>
        <dbReference type="ARBA" id="ARBA00001947"/>
    </source>
</evidence>
<dbReference type="InterPro" id="IPR007863">
    <property type="entry name" value="Peptidase_M16_C"/>
</dbReference>
<reference evidence="21" key="1">
    <citation type="submission" date="2016-05" db="EMBL/GenBank/DDBJ databases">
        <authorList>
            <person name="Baek K."/>
            <person name="Yang S.-J."/>
        </authorList>
    </citation>
    <scope>NUCLEOTIDE SEQUENCE [LARGE SCALE GENOMIC DNA]</scope>
    <source>
        <strain evidence="21">ST58-10</strain>
    </source>
</reference>
<keyword evidence="6" id="KW-0645">Protease</keyword>
<dbReference type="KEGG" id="mars:A8C75_05415"/>
<dbReference type="InterPro" id="IPR054734">
    <property type="entry name" value="PqqF-like_C_4"/>
</dbReference>
<evidence type="ECO:0000256" key="2">
    <source>
        <dbReference type="ARBA" id="ARBA00002184"/>
    </source>
</evidence>
<dbReference type="InterPro" id="IPR001431">
    <property type="entry name" value="Pept_M16_Zn_BS"/>
</dbReference>
<dbReference type="Proteomes" id="UP000078070">
    <property type="component" value="Chromosome"/>
</dbReference>
<keyword evidence="9" id="KW-0862">Zinc</keyword>
<evidence type="ECO:0000256" key="8">
    <source>
        <dbReference type="ARBA" id="ARBA00022801"/>
    </source>
</evidence>
<comment type="similarity">
    <text evidence="3 14">Belongs to the peptidase M16 family.</text>
</comment>
<dbReference type="PANTHER" id="PTHR43690:SF18">
    <property type="entry name" value="INSULIN-DEGRADING ENZYME-RELATED"/>
    <property type="match status" value="1"/>
</dbReference>
<dbReference type="Gene3D" id="3.30.830.10">
    <property type="entry name" value="Metalloenzyme, LuxS/M16 peptidase-like"/>
    <property type="match status" value="4"/>
</dbReference>
<dbReference type="GO" id="GO:0005737">
    <property type="term" value="C:cytoplasm"/>
    <property type="evidence" value="ECO:0007669"/>
    <property type="project" value="UniProtKB-ARBA"/>
</dbReference>
<evidence type="ECO:0000256" key="7">
    <source>
        <dbReference type="ARBA" id="ARBA00022723"/>
    </source>
</evidence>
<evidence type="ECO:0000259" key="19">
    <source>
        <dbReference type="Pfam" id="PF22456"/>
    </source>
</evidence>
<evidence type="ECO:0000256" key="10">
    <source>
        <dbReference type="ARBA" id="ARBA00023049"/>
    </source>
</evidence>
<organism evidence="20 21">
    <name type="scientific">Marinobacterium aestuarii</name>
    <dbReference type="NCBI Taxonomy" id="1821621"/>
    <lineage>
        <taxon>Bacteria</taxon>
        <taxon>Pseudomonadati</taxon>
        <taxon>Pseudomonadota</taxon>
        <taxon>Gammaproteobacteria</taxon>
        <taxon>Oceanospirillales</taxon>
        <taxon>Oceanospirillaceae</taxon>
        <taxon>Marinobacterium</taxon>
    </lineage>
</organism>
<comment type="cofactor">
    <cofactor evidence="1">
        <name>Zn(2+)</name>
        <dbReference type="ChEBI" id="CHEBI:29105"/>
    </cofactor>
</comment>
<dbReference type="Pfam" id="PF22456">
    <property type="entry name" value="PqqF-like_C_4"/>
    <property type="match status" value="1"/>
</dbReference>
<feature type="domain" description="Peptidase M16 middle/third" evidence="18">
    <location>
        <begin position="393"/>
        <end position="672"/>
    </location>
</feature>
<evidence type="ECO:0000313" key="20">
    <source>
        <dbReference type="EMBL" id="ANG61979.1"/>
    </source>
</evidence>
<evidence type="ECO:0000256" key="14">
    <source>
        <dbReference type="RuleBase" id="RU004447"/>
    </source>
</evidence>
<dbReference type="EMBL" id="CP015839">
    <property type="protein sequence ID" value="ANG61979.1"/>
    <property type="molecule type" value="Genomic_DNA"/>
</dbReference>
<keyword evidence="21" id="KW-1185">Reference proteome</keyword>
<evidence type="ECO:0000256" key="6">
    <source>
        <dbReference type="ARBA" id="ARBA00022670"/>
    </source>
</evidence>
<evidence type="ECO:0000256" key="9">
    <source>
        <dbReference type="ARBA" id="ARBA00022833"/>
    </source>
</evidence>
<name>A0A1A9EWR3_9GAMM</name>
<keyword evidence="15" id="KW-0732">Signal</keyword>
<evidence type="ECO:0000259" key="17">
    <source>
        <dbReference type="Pfam" id="PF05193"/>
    </source>
</evidence>
<dbReference type="STRING" id="1821621.A8C75_05415"/>
<evidence type="ECO:0000256" key="5">
    <source>
        <dbReference type="ARBA" id="ARBA00017565"/>
    </source>
</evidence>
<dbReference type="PROSITE" id="PS00143">
    <property type="entry name" value="INSULINASE"/>
    <property type="match status" value="1"/>
</dbReference>
<evidence type="ECO:0000256" key="11">
    <source>
        <dbReference type="ARBA" id="ARBA00029597"/>
    </source>
</evidence>
<reference evidence="20 21" key="2">
    <citation type="journal article" date="2018" name="Int. J. Syst. Evol. Microbiol.">
        <title>Marinobacterium aestuarii sp. nov., a benzene-degrading marine bacterium isolated from estuary sediment.</title>
        <authorList>
            <person name="Bae S.S."/>
            <person name="Jung J."/>
            <person name="Chung D."/>
            <person name="Baek K."/>
        </authorList>
    </citation>
    <scope>NUCLEOTIDE SEQUENCE [LARGE SCALE GENOMIC DNA]</scope>
    <source>
        <strain evidence="20 21">ST58-10</strain>
    </source>
</reference>
<evidence type="ECO:0000256" key="13">
    <source>
        <dbReference type="ARBA" id="ARBA00033450"/>
    </source>
</evidence>
<dbReference type="InterPro" id="IPR011765">
    <property type="entry name" value="Pept_M16_N"/>
</dbReference>
<dbReference type="InterPro" id="IPR050626">
    <property type="entry name" value="Peptidase_M16"/>
</dbReference>
<feature type="domain" description="Peptidase M16 N-terminal" evidence="16">
    <location>
        <begin position="48"/>
        <end position="165"/>
    </location>
</feature>
<feature type="chain" id="PRO_5008386490" description="Protease 3" evidence="15">
    <location>
        <begin position="25"/>
        <end position="951"/>
    </location>
</feature>
<evidence type="ECO:0000259" key="18">
    <source>
        <dbReference type="Pfam" id="PF16187"/>
    </source>
</evidence>
<comment type="function">
    <text evidence="2">Endopeptidase that degrades small peptides of less than 7 kDa, such as glucagon and insulin.</text>
</comment>
<feature type="domain" description="Coenzyme PQQ synthesis protein F-like C-terminal lobe" evidence="19">
    <location>
        <begin position="773"/>
        <end position="872"/>
    </location>
</feature>
<feature type="signal peptide" evidence="15">
    <location>
        <begin position="1"/>
        <end position="24"/>
    </location>
</feature>
<dbReference type="PANTHER" id="PTHR43690">
    <property type="entry name" value="NARDILYSIN"/>
    <property type="match status" value="1"/>
</dbReference>
<dbReference type="RefSeq" id="WP_067379185.1">
    <property type="nucleotide sequence ID" value="NZ_CP015839.1"/>
</dbReference>
<dbReference type="Pfam" id="PF16187">
    <property type="entry name" value="Peptidase_M16_M"/>
    <property type="match status" value="1"/>
</dbReference>
<dbReference type="AlphaFoldDB" id="A0A1A9EWR3"/>
<dbReference type="OrthoDB" id="9811314at2"/>
<dbReference type="GO" id="GO:0004222">
    <property type="term" value="F:metalloendopeptidase activity"/>
    <property type="evidence" value="ECO:0007669"/>
    <property type="project" value="UniProtKB-EC"/>
</dbReference>
<keyword evidence="10" id="KW-0482">Metalloprotease</keyword>
<dbReference type="EC" id="3.4.24.55" evidence="4"/>
<dbReference type="Pfam" id="PF00675">
    <property type="entry name" value="Peptidase_M16"/>
    <property type="match status" value="1"/>
</dbReference>
<feature type="domain" description="Peptidase M16 C-terminal" evidence="17">
    <location>
        <begin position="209"/>
        <end position="387"/>
    </location>
</feature>
<evidence type="ECO:0000256" key="15">
    <source>
        <dbReference type="SAM" id="SignalP"/>
    </source>
</evidence>
<protein>
    <recommendedName>
        <fullName evidence="5">Protease 3</fullName>
        <ecNumber evidence="4">3.4.24.55</ecNumber>
    </recommendedName>
    <alternativeName>
        <fullName evidence="13">Pitrilysin</fullName>
    </alternativeName>
    <alternativeName>
        <fullName evidence="12">Protease III</fullName>
    </alternativeName>
    <alternativeName>
        <fullName evidence="11">Protease pi</fullName>
    </alternativeName>
</protein>
<evidence type="ECO:0000256" key="12">
    <source>
        <dbReference type="ARBA" id="ARBA00031184"/>
    </source>
</evidence>
<keyword evidence="8" id="KW-0378">Hydrolase</keyword>
<dbReference type="SUPFAM" id="SSF63411">
    <property type="entry name" value="LuxS/MPP-like metallohydrolase"/>
    <property type="match status" value="4"/>
</dbReference>
<accession>A0A1A9EWR3</accession>
<dbReference type="Pfam" id="PF05193">
    <property type="entry name" value="Peptidase_M16_C"/>
    <property type="match status" value="1"/>
</dbReference>
<sequence>MRQTNFAAPLLLLFFWLFSLPALAQSQISVSPNDNRDYLNFTLDNQLKVLVISDPDTDKAAASLDVDVGSNADPKARMGLAHFLEHMLFLGTEKYPEAGAYQAFIRASGGSHNAYTSYENTNYFFDVSAENLTPALDRFAQFFIAPLFDETYVDRERNAVNSEYQSGLRDDGRRIWSTYKRLTNPQHSFSQFNVGNLDTLSNDEPGVLRQDLLDFYQRYYSANLMTLVVLGREPVTELRALVEARFAAVKNFDAAPFHDPAPLYTPGTLPAKLDIRTLDDTRELSLSFPLPPAKDYWSQKPLYYLSSLIGYEGKGSLLSALKARGWANELGASQGMDLPNASSLVVNIDLTEQGFEHYQEVTALFFSYVRLLRESGIDEQLYAEERQLNATRFRFVEPSSPVHYVRQLARGLQEYPAAHVLDANYLLADFDAELIRRFLAPVRPDNMQLTLQAQDLDTDQVDPWYQTGYRITPLADAQLSQWRRNPAGDDRLSIRALNPYLAQDLELKPLAQPASPRPKALLSQAGLELWHQQDSEFRIPKADFYFSLLSEPANADAQGAVLTALYTRMVNDQLNETLYDAALAGLSVSLYPHMKGLSVRVSGYNERQPVLLDALLQAMIKPQLDADRFELIRRQYAQELTNERNDTPYSQTTGELYNLLLPQWSSEQKLSALQSITRSQLEKFVPRLLANTRLRVLSHGNRQADEALAMAQTVNQVLRSNAELAEPASINVVQLSPQDALVQTLELEHEDSAVTLYLQGQDTDLGTRAAYMLLGEMLSSPFYNELRTEQQLGYVVFASSMSLLNVPGLALVVQSPVADPLTLEQKMEQFLRDIKPLFSQLDAAALAEVKASTLSRLLQKETSLSQRSGRYWQELDRGELGFDSREQLAAAIEALSVADLQRQFATLAERSLLVRSFGKSIRAEFKAQETNRRADTAISALKAADAFVPGA</sequence>
<evidence type="ECO:0000313" key="21">
    <source>
        <dbReference type="Proteomes" id="UP000078070"/>
    </source>
</evidence>
<evidence type="ECO:0000256" key="3">
    <source>
        <dbReference type="ARBA" id="ARBA00007261"/>
    </source>
</evidence>
<evidence type="ECO:0000259" key="16">
    <source>
        <dbReference type="Pfam" id="PF00675"/>
    </source>
</evidence>